<dbReference type="Gene3D" id="1.50.10.10">
    <property type="match status" value="1"/>
</dbReference>
<proteinExistence type="predicted"/>
<dbReference type="InterPro" id="IPR012341">
    <property type="entry name" value="6hp_glycosidase-like_sf"/>
</dbReference>
<name>A0A847S860_9BACT</name>
<dbReference type="Proteomes" id="UP000552864">
    <property type="component" value="Unassembled WGS sequence"/>
</dbReference>
<accession>A0A847S860</accession>
<keyword evidence="1" id="KW-0732">Signal</keyword>
<dbReference type="InterPro" id="IPR008928">
    <property type="entry name" value="6-hairpin_glycosidase_sf"/>
</dbReference>
<organism evidence="2 3">
    <name type="scientific">Chitinophaga eiseniae</name>
    <dbReference type="NCBI Taxonomy" id="634771"/>
    <lineage>
        <taxon>Bacteria</taxon>
        <taxon>Pseudomonadati</taxon>
        <taxon>Bacteroidota</taxon>
        <taxon>Chitinophagia</taxon>
        <taxon>Chitinophagales</taxon>
        <taxon>Chitinophagaceae</taxon>
        <taxon>Chitinophaga</taxon>
    </lineage>
</organism>
<evidence type="ECO:0000313" key="2">
    <source>
        <dbReference type="EMBL" id="NLR79410.1"/>
    </source>
</evidence>
<dbReference type="AlphaFoldDB" id="A0A847S860"/>
<gene>
    <name evidence="2" type="ORF">HGH91_12285</name>
</gene>
<comment type="caution">
    <text evidence="2">The sequence shown here is derived from an EMBL/GenBank/DDBJ whole genome shotgun (WGS) entry which is preliminary data.</text>
</comment>
<dbReference type="EMBL" id="JABAHZ010000002">
    <property type="protein sequence ID" value="NLR79410.1"/>
    <property type="molecule type" value="Genomic_DNA"/>
</dbReference>
<protein>
    <recommendedName>
        <fullName evidence="4">Trehalase</fullName>
    </recommendedName>
</protein>
<feature type="signal peptide" evidence="1">
    <location>
        <begin position="1"/>
        <end position="18"/>
    </location>
</feature>
<keyword evidence="3" id="KW-1185">Reference proteome</keyword>
<dbReference type="SUPFAM" id="SSF48208">
    <property type="entry name" value="Six-hairpin glycosidases"/>
    <property type="match status" value="1"/>
</dbReference>
<evidence type="ECO:0000313" key="3">
    <source>
        <dbReference type="Proteomes" id="UP000552864"/>
    </source>
</evidence>
<evidence type="ECO:0000256" key="1">
    <source>
        <dbReference type="SAM" id="SignalP"/>
    </source>
</evidence>
<feature type="chain" id="PRO_5032503512" description="Trehalase" evidence="1">
    <location>
        <begin position="19"/>
        <end position="476"/>
    </location>
</feature>
<evidence type="ECO:0008006" key="4">
    <source>
        <dbReference type="Google" id="ProtNLM"/>
    </source>
</evidence>
<reference evidence="2 3" key="1">
    <citation type="submission" date="2020-04" db="EMBL/GenBank/DDBJ databases">
        <authorList>
            <person name="Yin C."/>
        </authorList>
    </citation>
    <scope>NUCLEOTIDE SEQUENCE [LARGE SCALE GENOMIC DNA]</scope>
    <source>
        <strain evidence="2 3">Ak56</strain>
    </source>
</reference>
<sequence length="476" mass="53935">MKIRLLLLLMASYACTQAQTPAIFTSSDSAMQQAYEWAGSMVRHYQGNPADPVGPWYEAALPSRMAFCMRDVAHQTIGATIYGLDKENRNMIGAFARHISAKKDWCSYWEINKYGKPAPEDYRNDTAFWYNLNANFDILSACWRLYQWTGDTSYITDPVLTDFFEKTVNEYIRQWALQPDSLLTRPTHPNAPSPFNQQDNFHVCRGLPSYVENIADLKMGVDLIATIYRGLLSYSAILKARGNAAKAAQLEQTAARYQQQIEGVWWNEQQARYYTWYNGDGKFGNGEGAVFLLWFDAMKDSTRSRATIAQLTAGTWNVETTSYLPVILFKQGYWQKAREYILQLTDPATPRREYPEVSFAVLEAIVRGLMGIEPDAAAKRITTLYRGRSGSRAALKNLQVLHTTIAVSHTPQETVLRNTGNNTFLWKAAFAGAHRTIRINNIIMPARQEVDNNGNMISYVEVMVKGNKTLDAKIGK</sequence>
<dbReference type="RefSeq" id="WP_168738714.1">
    <property type="nucleotide sequence ID" value="NZ_JABAHZ010000002.1"/>
</dbReference>
<dbReference type="GO" id="GO:0005975">
    <property type="term" value="P:carbohydrate metabolic process"/>
    <property type="evidence" value="ECO:0007669"/>
    <property type="project" value="InterPro"/>
</dbReference>